<dbReference type="Proteomes" id="UP000192266">
    <property type="component" value="Unassembled WGS sequence"/>
</dbReference>
<accession>A0A1W1W541</accession>
<dbReference type="InterPro" id="IPR035093">
    <property type="entry name" value="RelE/ParE_toxin_dom_sf"/>
</dbReference>
<comment type="similarity">
    <text evidence="1">Belongs to the YoeB family.</text>
</comment>
<dbReference type="EMBL" id="FWWW01000123">
    <property type="protein sequence ID" value="SMC00716.1"/>
    <property type="molecule type" value="Genomic_DNA"/>
</dbReference>
<dbReference type="RefSeq" id="WP_084448183.1">
    <property type="nucleotide sequence ID" value="NZ_FWWW01000123.1"/>
</dbReference>
<dbReference type="PANTHER" id="PTHR38039:SF1">
    <property type="entry name" value="TOXIN YOEB"/>
    <property type="match status" value="1"/>
</dbReference>
<organism evidence="7 8">
    <name type="scientific">Hymenobacter roseosalivarius DSM 11622</name>
    <dbReference type="NCBI Taxonomy" id="645990"/>
    <lineage>
        <taxon>Bacteria</taxon>
        <taxon>Pseudomonadati</taxon>
        <taxon>Bacteroidota</taxon>
        <taxon>Cytophagia</taxon>
        <taxon>Cytophagales</taxon>
        <taxon>Hymenobacteraceae</taxon>
        <taxon>Hymenobacter</taxon>
    </lineage>
</organism>
<evidence type="ECO:0000256" key="6">
    <source>
        <dbReference type="ARBA" id="ARBA00030388"/>
    </source>
</evidence>
<dbReference type="AlphaFoldDB" id="A0A1W1W541"/>
<evidence type="ECO:0000256" key="2">
    <source>
        <dbReference type="ARBA" id="ARBA00022649"/>
    </source>
</evidence>
<name>A0A1W1W541_9BACT</name>
<dbReference type="Pfam" id="PF06769">
    <property type="entry name" value="YoeB_toxin"/>
    <property type="match status" value="1"/>
</dbReference>
<evidence type="ECO:0000256" key="4">
    <source>
        <dbReference type="ARBA" id="ARBA00022759"/>
    </source>
</evidence>
<dbReference type="InterPro" id="IPR009614">
    <property type="entry name" value="YoeB_toxin"/>
</dbReference>
<dbReference type="OrthoDB" id="9801102at2"/>
<dbReference type="PANTHER" id="PTHR38039">
    <property type="entry name" value="TOXIN YOEB"/>
    <property type="match status" value="1"/>
</dbReference>
<reference evidence="7 8" key="1">
    <citation type="submission" date="2017-04" db="EMBL/GenBank/DDBJ databases">
        <authorList>
            <person name="Afonso C.L."/>
            <person name="Miller P.J."/>
            <person name="Scott M.A."/>
            <person name="Spackman E."/>
            <person name="Goraichik I."/>
            <person name="Dimitrov K.M."/>
            <person name="Suarez D.L."/>
            <person name="Swayne D.E."/>
        </authorList>
    </citation>
    <scope>NUCLEOTIDE SEQUENCE [LARGE SCALE GENOMIC DNA]</scope>
    <source>
        <strain evidence="7 8">DSM 11622</strain>
    </source>
</reference>
<evidence type="ECO:0000256" key="1">
    <source>
        <dbReference type="ARBA" id="ARBA00008172"/>
    </source>
</evidence>
<keyword evidence="5" id="KW-0378">Hydrolase</keyword>
<keyword evidence="4" id="KW-0255">Endonuclease</keyword>
<dbReference type="GO" id="GO:0016787">
    <property type="term" value="F:hydrolase activity"/>
    <property type="evidence" value="ECO:0007669"/>
    <property type="project" value="UniProtKB-KW"/>
</dbReference>
<dbReference type="SUPFAM" id="SSF143011">
    <property type="entry name" value="RelE-like"/>
    <property type="match status" value="1"/>
</dbReference>
<gene>
    <name evidence="7" type="ORF">SAMN00120144_4303</name>
</gene>
<sequence length="87" mass="10216">MTLSWDTAAWEDFQYLLDTDKAMARKIRALLKECLRTPTTGTGKPEPLKHDFAGYWSRRISGEHRLIYRFDATGVYVLQCRFHYTAK</sequence>
<evidence type="ECO:0000313" key="8">
    <source>
        <dbReference type="Proteomes" id="UP000192266"/>
    </source>
</evidence>
<dbReference type="GO" id="GO:0045892">
    <property type="term" value="P:negative regulation of DNA-templated transcription"/>
    <property type="evidence" value="ECO:0007669"/>
    <property type="project" value="TreeGrafter"/>
</dbReference>
<keyword evidence="8" id="KW-1185">Reference proteome</keyword>
<proteinExistence type="inferred from homology"/>
<evidence type="ECO:0000313" key="7">
    <source>
        <dbReference type="EMBL" id="SMC00716.1"/>
    </source>
</evidence>
<keyword evidence="3" id="KW-0540">Nuclease</keyword>
<evidence type="ECO:0000256" key="3">
    <source>
        <dbReference type="ARBA" id="ARBA00022722"/>
    </source>
</evidence>
<keyword evidence="2" id="KW-1277">Toxin-antitoxin system</keyword>
<dbReference type="GO" id="GO:0004519">
    <property type="term" value="F:endonuclease activity"/>
    <property type="evidence" value="ECO:0007669"/>
    <property type="project" value="UniProtKB-KW"/>
</dbReference>
<protein>
    <recommendedName>
        <fullName evidence="6">Putative mRNA interferase YoeB</fullName>
    </recommendedName>
</protein>
<evidence type="ECO:0000256" key="5">
    <source>
        <dbReference type="ARBA" id="ARBA00022801"/>
    </source>
</evidence>
<dbReference type="Gene3D" id="3.30.2310.20">
    <property type="entry name" value="RelE-like"/>
    <property type="match status" value="1"/>
</dbReference>
<dbReference type="GO" id="GO:0006401">
    <property type="term" value="P:RNA catabolic process"/>
    <property type="evidence" value="ECO:0007669"/>
    <property type="project" value="InterPro"/>
</dbReference>
<dbReference type="STRING" id="645990.SAMN00120144_4303"/>
<dbReference type="NCBIfam" id="TIGR02116">
    <property type="entry name" value="toxin_Txe_YoeB"/>
    <property type="match status" value="1"/>
</dbReference>